<sequence>MKPLRYLIPVAIVTSLAIACKKDDNNTTDLRIRLTDNPYNATEVNVDIKQVRVNLQDDSTGWVNLETRAGIYNLLDFQNGIDTLIAQSIVPTGTLKEVRFVLGSENSIKIDNTLYPLSIPSGSESGLKIKLNKHLNAHADSLVIDFDAALSILQTGTGEYKLKPVLKIK</sequence>
<dbReference type="RefSeq" id="WP_119048506.1">
    <property type="nucleotide sequence ID" value="NZ_CP032157.1"/>
</dbReference>
<gene>
    <name evidence="2" type="ORF">D3H65_01170</name>
</gene>
<dbReference type="KEGG" id="pseg:D3H65_01170"/>
<evidence type="ECO:0000313" key="3">
    <source>
        <dbReference type="Proteomes" id="UP000263900"/>
    </source>
</evidence>
<evidence type="ECO:0000259" key="1">
    <source>
        <dbReference type="Pfam" id="PF14321"/>
    </source>
</evidence>
<name>A0A3B7MEA0_9BACT</name>
<proteinExistence type="predicted"/>
<reference evidence="2 3" key="1">
    <citation type="submission" date="2018-09" db="EMBL/GenBank/DDBJ databases">
        <title>Genome sequencing of strain 6GH32-13.</title>
        <authorList>
            <person name="Weon H.-Y."/>
            <person name="Heo J."/>
            <person name="Kwon S.-W."/>
        </authorList>
    </citation>
    <scope>NUCLEOTIDE SEQUENCE [LARGE SCALE GENOMIC DNA]</scope>
    <source>
        <strain evidence="2 3">5GH32-13</strain>
    </source>
</reference>
<dbReference type="AlphaFoldDB" id="A0A3B7MEA0"/>
<protein>
    <submittedName>
        <fullName evidence="2">DUF4382 domain-containing protein</fullName>
    </submittedName>
</protein>
<dbReference type="Proteomes" id="UP000263900">
    <property type="component" value="Chromosome"/>
</dbReference>
<keyword evidence="3" id="KW-1185">Reference proteome</keyword>
<organism evidence="2 3">
    <name type="scientific">Paraflavitalea soli</name>
    <dbReference type="NCBI Taxonomy" id="2315862"/>
    <lineage>
        <taxon>Bacteria</taxon>
        <taxon>Pseudomonadati</taxon>
        <taxon>Bacteroidota</taxon>
        <taxon>Chitinophagia</taxon>
        <taxon>Chitinophagales</taxon>
        <taxon>Chitinophagaceae</taxon>
        <taxon>Paraflavitalea</taxon>
    </lineage>
</organism>
<dbReference type="PROSITE" id="PS51257">
    <property type="entry name" value="PROKAR_LIPOPROTEIN"/>
    <property type="match status" value="1"/>
</dbReference>
<feature type="domain" description="DUF4382" evidence="1">
    <location>
        <begin position="27"/>
        <end position="164"/>
    </location>
</feature>
<dbReference type="EMBL" id="CP032157">
    <property type="protein sequence ID" value="AXY72668.1"/>
    <property type="molecule type" value="Genomic_DNA"/>
</dbReference>
<evidence type="ECO:0000313" key="2">
    <source>
        <dbReference type="EMBL" id="AXY72668.1"/>
    </source>
</evidence>
<dbReference type="OrthoDB" id="2111471at2"/>
<dbReference type="InterPro" id="IPR025491">
    <property type="entry name" value="DUF4382"/>
</dbReference>
<dbReference type="Pfam" id="PF14321">
    <property type="entry name" value="DUF4382"/>
    <property type="match status" value="1"/>
</dbReference>
<accession>A0A3B7MEA0</accession>